<evidence type="ECO:0000256" key="5">
    <source>
        <dbReference type="ARBA" id="ARBA00022755"/>
    </source>
</evidence>
<keyword evidence="3 8" id="KW-0436">Ligase</keyword>
<name>A0A0D6UCX2_LACRH</name>
<dbReference type="InterPro" id="IPR033934">
    <property type="entry name" value="SAICAR_synt_PurC"/>
</dbReference>
<comment type="catalytic activity">
    <reaction evidence="7 8">
        <text>5-amino-1-(5-phospho-D-ribosyl)imidazole-4-carboxylate + L-aspartate + ATP = (2S)-2-[5-amino-1-(5-phospho-beta-D-ribosyl)imidazole-4-carboxamido]succinate + ADP + phosphate + 2 H(+)</text>
        <dbReference type="Rhea" id="RHEA:22628"/>
        <dbReference type="ChEBI" id="CHEBI:15378"/>
        <dbReference type="ChEBI" id="CHEBI:29991"/>
        <dbReference type="ChEBI" id="CHEBI:30616"/>
        <dbReference type="ChEBI" id="CHEBI:43474"/>
        <dbReference type="ChEBI" id="CHEBI:58443"/>
        <dbReference type="ChEBI" id="CHEBI:77657"/>
        <dbReference type="ChEBI" id="CHEBI:456216"/>
        <dbReference type="EC" id="6.3.2.6"/>
    </reaction>
</comment>
<organism evidence="10 11">
    <name type="scientific">Lacticaseibacillus rhamnosus</name>
    <name type="common">Lactobacillus rhamnosus</name>
    <dbReference type="NCBI Taxonomy" id="47715"/>
    <lineage>
        <taxon>Bacteria</taxon>
        <taxon>Bacillati</taxon>
        <taxon>Bacillota</taxon>
        <taxon>Bacilli</taxon>
        <taxon>Lactobacillales</taxon>
        <taxon>Lactobacillaceae</taxon>
        <taxon>Lacticaseibacillus</taxon>
    </lineage>
</organism>
<dbReference type="GO" id="GO:0009236">
    <property type="term" value="P:cobalamin biosynthetic process"/>
    <property type="evidence" value="ECO:0007669"/>
    <property type="project" value="InterPro"/>
</dbReference>
<comment type="similarity">
    <text evidence="2 8">Belongs to the SAICAR synthetase family.</text>
</comment>
<dbReference type="RefSeq" id="WP_005689858.1">
    <property type="nucleotide sequence ID" value="NZ_CABFNI010000021.1"/>
</dbReference>
<gene>
    <name evidence="8" type="primary">purC</name>
    <name evidence="10" type="ORF">H0N82_03005</name>
</gene>
<dbReference type="GeneID" id="69832231"/>
<reference evidence="10 11" key="1">
    <citation type="submission" date="2020-07" db="EMBL/GenBank/DDBJ databases">
        <title>Organ Donor 1.</title>
        <authorList>
            <person name="Marsh A.J."/>
            <person name="Azcarate-Peril M.A."/>
        </authorList>
    </citation>
    <scope>NUCLEOTIDE SEQUENCE [LARGE SCALE GENOMIC DNA]</scope>
    <source>
        <strain evidence="10 11">AMC0712</strain>
    </source>
</reference>
<evidence type="ECO:0000256" key="4">
    <source>
        <dbReference type="ARBA" id="ARBA00022741"/>
    </source>
</evidence>
<evidence type="ECO:0000256" key="1">
    <source>
        <dbReference type="ARBA" id="ARBA00004672"/>
    </source>
</evidence>
<dbReference type="InterPro" id="IPR001636">
    <property type="entry name" value="SAICAR_synth"/>
</dbReference>
<sequence>MVKKTTLLYTGKAKQVFATDDPDVLWMTYTNQATALNGEKKAQIAHKGELNRAISTLLFKELTAAGIPTHYIDSPDATTMIVKKATMLPLEVVVRNYASGHFVTKFNVKPMMKLDPPIHEYYYKSDELGDPFMNEAQIFALHEATPEQLKQVRALTDRVNAYLTKRFDEVGITLVDFKLEYGTLTDGTLVLADELSPDNFRLVDQKTGDSLDKDVFRQARGPLTPVYEEVLARLQEKGAAHV</sequence>
<dbReference type="PANTHER" id="PTHR43599">
    <property type="entry name" value="MULTIFUNCTIONAL PROTEIN ADE2"/>
    <property type="match status" value="1"/>
</dbReference>
<comment type="caution">
    <text evidence="10">The sequence shown here is derived from an EMBL/GenBank/DDBJ whole genome shotgun (WGS) entry which is preliminary data.</text>
</comment>
<accession>A0A0D6UCX2</accession>
<dbReference type="AlphaFoldDB" id="A0A0D6UCX2"/>
<evidence type="ECO:0000313" key="10">
    <source>
        <dbReference type="EMBL" id="NZA04107.1"/>
    </source>
</evidence>
<keyword evidence="4 8" id="KW-0547">Nucleotide-binding</keyword>
<evidence type="ECO:0000256" key="2">
    <source>
        <dbReference type="ARBA" id="ARBA00010190"/>
    </source>
</evidence>
<dbReference type="HAMAP" id="MF_00137">
    <property type="entry name" value="SAICAR_synth"/>
    <property type="match status" value="1"/>
</dbReference>
<dbReference type="GO" id="GO:0006189">
    <property type="term" value="P:'de novo' IMP biosynthetic process"/>
    <property type="evidence" value="ECO:0007669"/>
    <property type="project" value="UniProtKB-UniRule"/>
</dbReference>
<dbReference type="InterPro" id="IPR028923">
    <property type="entry name" value="SAICAR_synt/ADE2_N"/>
</dbReference>
<evidence type="ECO:0000256" key="6">
    <source>
        <dbReference type="ARBA" id="ARBA00022840"/>
    </source>
</evidence>
<dbReference type="Gene3D" id="3.30.470.20">
    <property type="entry name" value="ATP-grasp fold, B domain"/>
    <property type="match status" value="1"/>
</dbReference>
<keyword evidence="5 8" id="KW-0658">Purine biosynthesis</keyword>
<dbReference type="SUPFAM" id="SSF56104">
    <property type="entry name" value="SAICAR synthase-like"/>
    <property type="match status" value="1"/>
</dbReference>
<evidence type="ECO:0000313" key="11">
    <source>
        <dbReference type="Proteomes" id="UP000552935"/>
    </source>
</evidence>
<dbReference type="PANTHER" id="PTHR43599:SF3">
    <property type="entry name" value="SI:DKEY-6E2.2"/>
    <property type="match status" value="1"/>
</dbReference>
<dbReference type="UniPathway" id="UPA00074">
    <property type="reaction ID" value="UER00131"/>
</dbReference>
<dbReference type="Proteomes" id="UP000552935">
    <property type="component" value="Unassembled WGS sequence"/>
</dbReference>
<proteinExistence type="inferred from homology"/>
<dbReference type="NCBIfam" id="TIGR00081">
    <property type="entry name" value="purC"/>
    <property type="match status" value="1"/>
</dbReference>
<dbReference type="GO" id="GO:0004639">
    <property type="term" value="F:phosphoribosylaminoimidazolesuccinocarboxamide synthase activity"/>
    <property type="evidence" value="ECO:0007669"/>
    <property type="project" value="UniProtKB-UniRule"/>
</dbReference>
<dbReference type="CDD" id="cd01415">
    <property type="entry name" value="SAICAR_synt_PurC"/>
    <property type="match status" value="1"/>
</dbReference>
<dbReference type="Pfam" id="PF01259">
    <property type="entry name" value="SAICAR_synt"/>
    <property type="match status" value="1"/>
</dbReference>
<dbReference type="EMBL" id="JACCKI010000002">
    <property type="protein sequence ID" value="NZA04107.1"/>
    <property type="molecule type" value="Genomic_DNA"/>
</dbReference>
<dbReference type="eggNOG" id="COG0152">
    <property type="taxonomic scope" value="Bacteria"/>
</dbReference>
<dbReference type="EC" id="6.3.2.6" evidence="8"/>
<protein>
    <recommendedName>
        <fullName evidence="8">Phosphoribosylaminoimidazole-succinocarboxamide synthase</fullName>
        <ecNumber evidence="8">6.3.2.6</ecNumber>
    </recommendedName>
    <alternativeName>
        <fullName evidence="8">SAICAR synthetase</fullName>
    </alternativeName>
</protein>
<dbReference type="InterPro" id="IPR050089">
    <property type="entry name" value="SAICAR_synthetase"/>
</dbReference>
<feature type="domain" description="SAICAR synthetase/ADE2 N-terminal" evidence="9">
    <location>
        <begin position="8"/>
        <end position="233"/>
    </location>
</feature>
<evidence type="ECO:0000259" key="9">
    <source>
        <dbReference type="Pfam" id="PF01259"/>
    </source>
</evidence>
<dbReference type="Gene3D" id="3.30.200.20">
    <property type="entry name" value="Phosphorylase Kinase, domain 1"/>
    <property type="match status" value="1"/>
</dbReference>
<evidence type="ECO:0000256" key="7">
    <source>
        <dbReference type="ARBA" id="ARBA00048475"/>
    </source>
</evidence>
<evidence type="ECO:0000256" key="8">
    <source>
        <dbReference type="HAMAP-Rule" id="MF_00137"/>
    </source>
</evidence>
<keyword evidence="6 8" id="KW-0067">ATP-binding</keyword>
<evidence type="ECO:0000256" key="3">
    <source>
        <dbReference type="ARBA" id="ARBA00022598"/>
    </source>
</evidence>
<comment type="pathway">
    <text evidence="1 8">Purine metabolism; IMP biosynthesis via de novo pathway; 5-amino-1-(5-phospho-D-ribosyl)imidazole-4-carboxamide from 5-amino-1-(5-phospho-D-ribosyl)imidazole-4-carboxylate: step 1/2.</text>
</comment>
<dbReference type="GO" id="GO:0005524">
    <property type="term" value="F:ATP binding"/>
    <property type="evidence" value="ECO:0007669"/>
    <property type="project" value="UniProtKB-KW"/>
</dbReference>